<proteinExistence type="predicted"/>
<dbReference type="RefSeq" id="WP_378613018.1">
    <property type="nucleotide sequence ID" value="NZ_JBHSAX010000014.1"/>
</dbReference>
<evidence type="ECO:0000313" key="3">
    <source>
        <dbReference type="Proteomes" id="UP001595696"/>
    </source>
</evidence>
<dbReference type="InterPro" id="IPR043917">
    <property type="entry name" value="DUF5753"/>
</dbReference>
<protein>
    <submittedName>
        <fullName evidence="2">DUF5753 domain-containing protein</fullName>
    </submittedName>
</protein>
<feature type="domain" description="DUF5753" evidence="1">
    <location>
        <begin position="32"/>
        <end position="217"/>
    </location>
</feature>
<keyword evidence="3" id="KW-1185">Reference proteome</keyword>
<evidence type="ECO:0000313" key="2">
    <source>
        <dbReference type="EMBL" id="MFC3963280.1"/>
    </source>
</evidence>
<name>A0ABV8DUE0_9NOCA</name>
<sequence length="228" mass="25742">ESEQHEFLALREAARQRGWWAAHPGLFDEELTRYYGMEWGAHTIRSYESVMMPGLLQGEEFIRALMNSRSATVAPVEAEERVRARLTRQRRLTDAADPLHLTVVLGEAVLHQQLGGPEVLARQLRHLVAVAEEHPATVDIRVIPFADAGFVPAGSTFHLLDFDRPKLPTLAWYESAVFGETVVDDPARNQNRVRDLTYLFERMHREALGRVESLALILDRAAALDGAR</sequence>
<evidence type="ECO:0000259" key="1">
    <source>
        <dbReference type="Pfam" id="PF19054"/>
    </source>
</evidence>
<comment type="caution">
    <text evidence="2">The sequence shown here is derived from an EMBL/GenBank/DDBJ whole genome shotgun (WGS) entry which is preliminary data.</text>
</comment>
<dbReference type="Proteomes" id="UP001595696">
    <property type="component" value="Unassembled WGS sequence"/>
</dbReference>
<dbReference type="EMBL" id="JBHSAX010000014">
    <property type="protein sequence ID" value="MFC3963280.1"/>
    <property type="molecule type" value="Genomic_DNA"/>
</dbReference>
<dbReference type="Pfam" id="PF19054">
    <property type="entry name" value="DUF5753"/>
    <property type="match status" value="1"/>
</dbReference>
<organism evidence="2 3">
    <name type="scientific">Nocardia jiangsuensis</name>
    <dbReference type="NCBI Taxonomy" id="1691563"/>
    <lineage>
        <taxon>Bacteria</taxon>
        <taxon>Bacillati</taxon>
        <taxon>Actinomycetota</taxon>
        <taxon>Actinomycetes</taxon>
        <taxon>Mycobacteriales</taxon>
        <taxon>Nocardiaceae</taxon>
        <taxon>Nocardia</taxon>
    </lineage>
</organism>
<reference evidence="3" key="1">
    <citation type="journal article" date="2019" name="Int. J. Syst. Evol. Microbiol.">
        <title>The Global Catalogue of Microorganisms (GCM) 10K type strain sequencing project: providing services to taxonomists for standard genome sequencing and annotation.</title>
        <authorList>
            <consortium name="The Broad Institute Genomics Platform"/>
            <consortium name="The Broad Institute Genome Sequencing Center for Infectious Disease"/>
            <person name="Wu L."/>
            <person name="Ma J."/>
        </authorList>
    </citation>
    <scope>NUCLEOTIDE SEQUENCE [LARGE SCALE GENOMIC DNA]</scope>
    <source>
        <strain evidence="3">CGMCC 4.7330</strain>
    </source>
</reference>
<feature type="non-terminal residue" evidence="2">
    <location>
        <position position="1"/>
    </location>
</feature>
<gene>
    <name evidence="2" type="ORF">ACFO0B_14910</name>
</gene>
<accession>A0ABV8DUE0</accession>